<reference evidence="2" key="1">
    <citation type="journal article" date="2023" name="Commun. Biol.">
        <title>Genome analysis of Parmales, the sister group of diatoms, reveals the evolutionary specialization of diatoms from phago-mixotrophs to photoautotrophs.</title>
        <authorList>
            <person name="Ban H."/>
            <person name="Sato S."/>
            <person name="Yoshikawa S."/>
            <person name="Yamada K."/>
            <person name="Nakamura Y."/>
            <person name="Ichinomiya M."/>
            <person name="Sato N."/>
            <person name="Blanc-Mathieu R."/>
            <person name="Endo H."/>
            <person name="Kuwata A."/>
            <person name="Ogata H."/>
        </authorList>
    </citation>
    <scope>NUCLEOTIDE SEQUENCE [LARGE SCALE GENOMIC DNA]</scope>
</reference>
<sequence length="324" mass="36525">MPFATPARLSIRESLKIFATIQSSIAKSRIGFRNSPLSFENACAKNLGKDKTPTSCGDTVENLAGLMLAKRDIHFSTLSHVVGGSSFDQVTGHTNIVCYYVLEKIKVVIEYLNTSKYTAGMVNVLSLPMLEYWHDKIGVYSRKNASSNLAEFRHTVLSKDSPSSLPRIFFCSATWLTPTFSTLPSEADPLSDFHDIMGEHVFAVVKHSNTNYQLISGYKLLESERATQPPMDLDGWQHSTNEYSNRKGFDRSLCKNLLDRLGCFVGGQEFKADNWFALFHAQYPQTKDKVWPSFLVTELQDSAIRGYGEREHAKEVEILMRNDK</sequence>
<organism evidence="1 2">
    <name type="scientific">Triparma laevis f. inornata</name>
    <dbReference type="NCBI Taxonomy" id="1714386"/>
    <lineage>
        <taxon>Eukaryota</taxon>
        <taxon>Sar</taxon>
        <taxon>Stramenopiles</taxon>
        <taxon>Ochrophyta</taxon>
        <taxon>Bolidophyceae</taxon>
        <taxon>Parmales</taxon>
        <taxon>Triparmaceae</taxon>
        <taxon>Triparma</taxon>
    </lineage>
</organism>
<accession>A0A9W7AUE9</accession>
<name>A0A9W7AUE9_9STRA</name>
<proteinExistence type="predicted"/>
<dbReference type="AlphaFoldDB" id="A0A9W7AUE9"/>
<gene>
    <name evidence="1" type="ORF">TL16_g07202</name>
</gene>
<protein>
    <submittedName>
        <fullName evidence="1">Uncharacterized protein</fullName>
    </submittedName>
</protein>
<evidence type="ECO:0000313" key="1">
    <source>
        <dbReference type="EMBL" id="GMH76801.1"/>
    </source>
</evidence>
<comment type="caution">
    <text evidence="1">The sequence shown here is derived from an EMBL/GenBank/DDBJ whole genome shotgun (WGS) entry which is preliminary data.</text>
</comment>
<dbReference type="Proteomes" id="UP001162640">
    <property type="component" value="Unassembled WGS sequence"/>
</dbReference>
<evidence type="ECO:0000313" key="2">
    <source>
        <dbReference type="Proteomes" id="UP001162640"/>
    </source>
</evidence>
<dbReference type="EMBL" id="BLQM01000225">
    <property type="protein sequence ID" value="GMH76801.1"/>
    <property type="molecule type" value="Genomic_DNA"/>
</dbReference>